<accession>A0ABS4IKX3</accession>
<protein>
    <recommendedName>
        <fullName evidence="3">Phage protein</fullName>
    </recommendedName>
</protein>
<sequence length="92" mass="10997">MTKQTLLTIDNVRIKEYDSMNVIVERFEETYNPFEKENISKWQLKGYFPTVFDALKGISRNEWLIDYKAVHDLKSYLYEVRGSNNKLLEAKK</sequence>
<dbReference type="Proteomes" id="UP001519345">
    <property type="component" value="Unassembled WGS sequence"/>
</dbReference>
<proteinExistence type="predicted"/>
<keyword evidence="2" id="KW-1185">Reference proteome</keyword>
<dbReference type="EMBL" id="JAGGKX010000029">
    <property type="protein sequence ID" value="MBP1971608.1"/>
    <property type="molecule type" value="Genomic_DNA"/>
</dbReference>
<evidence type="ECO:0008006" key="3">
    <source>
        <dbReference type="Google" id="ProtNLM"/>
    </source>
</evidence>
<name>A0ABS4IKX3_9BACI</name>
<gene>
    <name evidence="1" type="ORF">J2Z83_003759</name>
</gene>
<reference evidence="1 2" key="1">
    <citation type="submission" date="2021-03" db="EMBL/GenBank/DDBJ databases">
        <title>Genomic Encyclopedia of Type Strains, Phase IV (KMG-IV): sequencing the most valuable type-strain genomes for metagenomic binning, comparative biology and taxonomic classification.</title>
        <authorList>
            <person name="Goeker M."/>
        </authorList>
    </citation>
    <scope>NUCLEOTIDE SEQUENCE [LARGE SCALE GENOMIC DNA]</scope>
    <source>
        <strain evidence="1 2">DSM 25609</strain>
    </source>
</reference>
<dbReference type="RefSeq" id="WP_209464630.1">
    <property type="nucleotide sequence ID" value="NZ_CP110224.1"/>
</dbReference>
<evidence type="ECO:0000313" key="1">
    <source>
        <dbReference type="EMBL" id="MBP1971608.1"/>
    </source>
</evidence>
<comment type="caution">
    <text evidence="1">The sequence shown here is derived from an EMBL/GenBank/DDBJ whole genome shotgun (WGS) entry which is preliminary data.</text>
</comment>
<organism evidence="1 2">
    <name type="scientific">Virgibacillus natechei</name>
    <dbReference type="NCBI Taxonomy" id="1216297"/>
    <lineage>
        <taxon>Bacteria</taxon>
        <taxon>Bacillati</taxon>
        <taxon>Bacillota</taxon>
        <taxon>Bacilli</taxon>
        <taxon>Bacillales</taxon>
        <taxon>Bacillaceae</taxon>
        <taxon>Virgibacillus</taxon>
    </lineage>
</organism>
<evidence type="ECO:0000313" key="2">
    <source>
        <dbReference type="Proteomes" id="UP001519345"/>
    </source>
</evidence>